<accession>A0ABZ1CEQ0</accession>
<dbReference type="InterPro" id="IPR000073">
    <property type="entry name" value="AB_hydrolase_1"/>
</dbReference>
<protein>
    <submittedName>
        <fullName evidence="2">Alpha/beta hydrolase</fullName>
    </submittedName>
</protein>
<proteinExistence type="predicted"/>
<keyword evidence="3" id="KW-1185">Reference proteome</keyword>
<dbReference type="Gene3D" id="3.40.50.1820">
    <property type="entry name" value="alpha/beta hydrolase"/>
    <property type="match status" value="1"/>
</dbReference>
<feature type="domain" description="AB hydrolase-1" evidence="1">
    <location>
        <begin position="3"/>
        <end position="172"/>
    </location>
</feature>
<evidence type="ECO:0000313" key="3">
    <source>
        <dbReference type="Proteomes" id="UP001334732"/>
    </source>
</evidence>
<evidence type="ECO:0000259" key="1">
    <source>
        <dbReference type="Pfam" id="PF12697"/>
    </source>
</evidence>
<dbReference type="InterPro" id="IPR029058">
    <property type="entry name" value="AB_hydrolase_fold"/>
</dbReference>
<name>A0ABZ1CEQ0_9PROT</name>
<dbReference type="EMBL" id="CP141769">
    <property type="protein sequence ID" value="WRS37846.1"/>
    <property type="molecule type" value="Genomic_DNA"/>
</dbReference>
<dbReference type="Pfam" id="PF12697">
    <property type="entry name" value="Abhydrolase_6"/>
    <property type="match status" value="1"/>
</dbReference>
<dbReference type="PANTHER" id="PTHR37946:SF1">
    <property type="entry name" value="SLL1969 PROTEIN"/>
    <property type="match status" value="1"/>
</dbReference>
<gene>
    <name evidence="2" type="ORF">VA613_07390</name>
</gene>
<evidence type="ECO:0000313" key="2">
    <source>
        <dbReference type="EMBL" id="WRS37846.1"/>
    </source>
</evidence>
<dbReference type="Proteomes" id="UP001334732">
    <property type="component" value="Chromosome"/>
</dbReference>
<dbReference type="RefSeq" id="WP_324778460.1">
    <property type="nucleotide sequence ID" value="NZ_CP141769.1"/>
</dbReference>
<dbReference type="GO" id="GO:0016787">
    <property type="term" value="F:hydrolase activity"/>
    <property type="evidence" value="ECO:0007669"/>
    <property type="project" value="UniProtKB-KW"/>
</dbReference>
<dbReference type="PANTHER" id="PTHR37946">
    <property type="entry name" value="SLL1969 PROTEIN"/>
    <property type="match status" value="1"/>
</dbReference>
<reference evidence="2 3" key="1">
    <citation type="submission" date="2023-12" db="EMBL/GenBank/DDBJ databases">
        <title>Thiobacillus sedimentum sp. nov., a chemolithoautotrophic sulfur-oxidizing bacterium isolated from freshwater sediment.</title>
        <authorList>
            <person name="Luo J."/>
            <person name="Dai C."/>
        </authorList>
    </citation>
    <scope>NUCLEOTIDE SEQUENCE [LARGE SCALE GENOMIC DNA]</scope>
    <source>
        <strain evidence="2 3">SCUT-2</strain>
    </source>
</reference>
<organism evidence="2 3">
    <name type="scientific">Thiobacillus sedimenti</name>
    <dbReference type="NCBI Taxonomy" id="3110231"/>
    <lineage>
        <taxon>Bacteria</taxon>
        <taxon>Pseudomonadati</taxon>
        <taxon>Pseudomonadota</taxon>
        <taxon>Betaproteobacteria</taxon>
        <taxon>Nitrosomonadales</taxon>
        <taxon>Thiobacillaceae</taxon>
        <taxon>Thiobacillus</taxon>
    </lineage>
</organism>
<sequence length="208" mass="22799">MDLILIHGLGRTPLSLLRLRRHLRRAGHRALLFGYSPTFETLHGATARLLRRVEHRIGGRRYALVGHSLGTVLIRHALRGLASHPPAACFFLAPPLVACRAAKFFTRFRAFRLATGEMGRLLADDAFMEDLPMPPGPLRIYAGTAGPRAAWLPFGDAPNDGILSVAEATRDRQAQVLQVPALHTFIMNAPQVRADILATLARLEAVPA</sequence>
<dbReference type="SUPFAM" id="SSF53474">
    <property type="entry name" value="alpha/beta-Hydrolases"/>
    <property type="match status" value="1"/>
</dbReference>
<keyword evidence="2" id="KW-0378">Hydrolase</keyword>